<reference evidence="2" key="1">
    <citation type="journal article" date="2020" name="Stud. Mycol.">
        <title>101 Dothideomycetes genomes: a test case for predicting lifestyles and emergence of pathogens.</title>
        <authorList>
            <person name="Haridas S."/>
            <person name="Albert R."/>
            <person name="Binder M."/>
            <person name="Bloem J."/>
            <person name="Labutti K."/>
            <person name="Salamov A."/>
            <person name="Andreopoulos B."/>
            <person name="Baker S."/>
            <person name="Barry K."/>
            <person name="Bills G."/>
            <person name="Bluhm B."/>
            <person name="Cannon C."/>
            <person name="Castanera R."/>
            <person name="Culley D."/>
            <person name="Daum C."/>
            <person name="Ezra D."/>
            <person name="Gonzalez J."/>
            <person name="Henrissat B."/>
            <person name="Kuo A."/>
            <person name="Liang C."/>
            <person name="Lipzen A."/>
            <person name="Lutzoni F."/>
            <person name="Magnuson J."/>
            <person name="Mondo S."/>
            <person name="Nolan M."/>
            <person name="Ohm R."/>
            <person name="Pangilinan J."/>
            <person name="Park H.-J."/>
            <person name="Ramirez L."/>
            <person name="Alfaro M."/>
            <person name="Sun H."/>
            <person name="Tritt A."/>
            <person name="Yoshinaga Y."/>
            <person name="Zwiers L.-H."/>
            <person name="Turgeon B."/>
            <person name="Goodwin S."/>
            <person name="Spatafora J."/>
            <person name="Crous P."/>
            <person name="Grigoriev I."/>
        </authorList>
    </citation>
    <scope>NUCLEOTIDE SEQUENCE</scope>
    <source>
        <strain evidence="2">CBS 122367</strain>
    </source>
</reference>
<sequence length="237" mass="27022">MALESREITLRPHARQTRIRFEVLKYNDQGVLSLRYPSEEEALDALITPRSEDTPDLVWTRRYDFNNKYDNSEVQVLSPELRDLFRLKLGNDPRLHFARLNKAKKIVLVGPFESLLHRWDTLKRLADQSCDSGDWQELKKQVAPLGAENATIPDEPDPELTPLKTKEDLETSLGRVKSAPDVGAHLSAMETAHSSGTIHFNQLWTTFPPGELVYSTVFQKGPAFRRQGMQQSPRSGE</sequence>
<dbReference type="InterPro" id="IPR054289">
    <property type="entry name" value="DUF7025"/>
</dbReference>
<organism evidence="2 3">
    <name type="scientific">Lentithecium fluviatile CBS 122367</name>
    <dbReference type="NCBI Taxonomy" id="1168545"/>
    <lineage>
        <taxon>Eukaryota</taxon>
        <taxon>Fungi</taxon>
        <taxon>Dikarya</taxon>
        <taxon>Ascomycota</taxon>
        <taxon>Pezizomycotina</taxon>
        <taxon>Dothideomycetes</taxon>
        <taxon>Pleosporomycetidae</taxon>
        <taxon>Pleosporales</taxon>
        <taxon>Massarineae</taxon>
        <taxon>Lentitheciaceae</taxon>
        <taxon>Lentithecium</taxon>
    </lineage>
</organism>
<dbReference type="Proteomes" id="UP000799291">
    <property type="component" value="Unassembled WGS sequence"/>
</dbReference>
<gene>
    <name evidence="2" type="ORF">K458DRAFT_391641</name>
</gene>
<dbReference type="AlphaFoldDB" id="A0A6G1IUY0"/>
<evidence type="ECO:0000259" key="1">
    <source>
        <dbReference type="Pfam" id="PF22942"/>
    </source>
</evidence>
<dbReference type="EMBL" id="MU005590">
    <property type="protein sequence ID" value="KAF2681689.1"/>
    <property type="molecule type" value="Genomic_DNA"/>
</dbReference>
<dbReference type="OrthoDB" id="5413311at2759"/>
<dbReference type="Pfam" id="PF22942">
    <property type="entry name" value="DUF7025"/>
    <property type="match status" value="1"/>
</dbReference>
<evidence type="ECO:0000313" key="2">
    <source>
        <dbReference type="EMBL" id="KAF2681689.1"/>
    </source>
</evidence>
<evidence type="ECO:0000313" key="3">
    <source>
        <dbReference type="Proteomes" id="UP000799291"/>
    </source>
</evidence>
<accession>A0A6G1IUY0</accession>
<name>A0A6G1IUY0_9PLEO</name>
<protein>
    <recommendedName>
        <fullName evidence="1">DUF7025 domain-containing protein</fullName>
    </recommendedName>
</protein>
<feature type="domain" description="DUF7025" evidence="1">
    <location>
        <begin position="191"/>
        <end position="226"/>
    </location>
</feature>
<keyword evidence="3" id="KW-1185">Reference proteome</keyword>
<proteinExistence type="predicted"/>